<protein>
    <recommendedName>
        <fullName evidence="8">Rhodopsin domain-containing protein</fullName>
    </recommendedName>
</protein>
<proteinExistence type="inferred from homology"/>
<feature type="compositionally biased region" description="Low complexity" evidence="6">
    <location>
        <begin position="297"/>
        <end position="308"/>
    </location>
</feature>
<feature type="transmembrane region" description="Helical" evidence="7">
    <location>
        <begin position="61"/>
        <end position="82"/>
    </location>
</feature>
<feature type="transmembrane region" description="Helical" evidence="7">
    <location>
        <begin position="190"/>
        <end position="210"/>
    </location>
</feature>
<feature type="transmembrane region" description="Helical" evidence="7">
    <location>
        <begin position="140"/>
        <end position="161"/>
    </location>
</feature>
<keyword evidence="4 7" id="KW-0472">Membrane</keyword>
<dbReference type="EMBL" id="CAJPDT010000066">
    <property type="protein sequence ID" value="CAF9932595.1"/>
    <property type="molecule type" value="Genomic_DNA"/>
</dbReference>
<feature type="region of interest" description="Disordered" evidence="6">
    <location>
        <begin position="297"/>
        <end position="368"/>
    </location>
</feature>
<evidence type="ECO:0000256" key="6">
    <source>
        <dbReference type="SAM" id="MobiDB-lite"/>
    </source>
</evidence>
<comment type="caution">
    <text evidence="9">The sequence shown here is derived from an EMBL/GenBank/DDBJ whole genome shotgun (WGS) entry which is preliminary data.</text>
</comment>
<dbReference type="Proteomes" id="UP000664534">
    <property type="component" value="Unassembled WGS sequence"/>
</dbReference>
<comment type="subcellular location">
    <subcellularLocation>
        <location evidence="1">Membrane</location>
        <topology evidence="1">Multi-pass membrane protein</topology>
    </subcellularLocation>
</comment>
<dbReference type="Pfam" id="PF20684">
    <property type="entry name" value="Fung_rhodopsin"/>
    <property type="match status" value="1"/>
</dbReference>
<feature type="transmembrane region" description="Helical" evidence="7">
    <location>
        <begin position="110"/>
        <end position="128"/>
    </location>
</feature>
<accession>A0A8H3FYT3</accession>
<dbReference type="GO" id="GO:0016020">
    <property type="term" value="C:membrane"/>
    <property type="evidence" value="ECO:0007669"/>
    <property type="project" value="UniProtKB-SubCell"/>
</dbReference>
<evidence type="ECO:0000256" key="1">
    <source>
        <dbReference type="ARBA" id="ARBA00004141"/>
    </source>
</evidence>
<feature type="domain" description="Rhodopsin" evidence="8">
    <location>
        <begin position="45"/>
        <end position="280"/>
    </location>
</feature>
<reference evidence="9" key="1">
    <citation type="submission" date="2021-03" db="EMBL/GenBank/DDBJ databases">
        <authorList>
            <person name="Tagirdzhanova G."/>
        </authorList>
    </citation>
    <scope>NUCLEOTIDE SEQUENCE</scope>
</reference>
<feature type="transmembrane region" description="Helical" evidence="7">
    <location>
        <begin position="222"/>
        <end position="244"/>
    </location>
</feature>
<feature type="transmembrane region" description="Helical" evidence="7">
    <location>
        <begin position="28"/>
        <end position="49"/>
    </location>
</feature>
<evidence type="ECO:0000256" key="4">
    <source>
        <dbReference type="ARBA" id="ARBA00023136"/>
    </source>
</evidence>
<dbReference type="PANTHER" id="PTHR33048">
    <property type="entry name" value="PTH11-LIKE INTEGRAL MEMBRANE PROTEIN (AFU_ORTHOLOGUE AFUA_5G11245)"/>
    <property type="match status" value="1"/>
</dbReference>
<dbReference type="InterPro" id="IPR049326">
    <property type="entry name" value="Rhodopsin_dom_fungi"/>
</dbReference>
<evidence type="ECO:0000256" key="3">
    <source>
        <dbReference type="ARBA" id="ARBA00022989"/>
    </source>
</evidence>
<keyword evidence="10" id="KW-1185">Reference proteome</keyword>
<evidence type="ECO:0000256" key="5">
    <source>
        <dbReference type="ARBA" id="ARBA00038359"/>
    </source>
</evidence>
<organism evidence="9 10">
    <name type="scientific">Imshaugia aleurites</name>
    <dbReference type="NCBI Taxonomy" id="172621"/>
    <lineage>
        <taxon>Eukaryota</taxon>
        <taxon>Fungi</taxon>
        <taxon>Dikarya</taxon>
        <taxon>Ascomycota</taxon>
        <taxon>Pezizomycotina</taxon>
        <taxon>Lecanoromycetes</taxon>
        <taxon>OSLEUM clade</taxon>
        <taxon>Lecanoromycetidae</taxon>
        <taxon>Lecanorales</taxon>
        <taxon>Lecanorineae</taxon>
        <taxon>Parmeliaceae</taxon>
        <taxon>Imshaugia</taxon>
    </lineage>
</organism>
<dbReference type="PANTHER" id="PTHR33048:SF47">
    <property type="entry name" value="INTEGRAL MEMBRANE PROTEIN-RELATED"/>
    <property type="match status" value="1"/>
</dbReference>
<comment type="similarity">
    <text evidence="5">Belongs to the SAT4 family.</text>
</comment>
<gene>
    <name evidence="9" type="ORF">IMSHALPRED_008937</name>
</gene>
<keyword evidence="2 7" id="KW-0812">Transmembrane</keyword>
<keyword evidence="3 7" id="KW-1133">Transmembrane helix</keyword>
<evidence type="ECO:0000259" key="8">
    <source>
        <dbReference type="Pfam" id="PF20684"/>
    </source>
</evidence>
<evidence type="ECO:0000313" key="9">
    <source>
        <dbReference type="EMBL" id="CAF9932595.1"/>
    </source>
</evidence>
<feature type="transmembrane region" description="Helical" evidence="7">
    <location>
        <begin position="264"/>
        <end position="290"/>
    </location>
</feature>
<dbReference type="AlphaFoldDB" id="A0A8H3FYT3"/>
<evidence type="ECO:0000256" key="7">
    <source>
        <dbReference type="SAM" id="Phobius"/>
    </source>
</evidence>
<evidence type="ECO:0000313" key="10">
    <source>
        <dbReference type="Proteomes" id="UP000664534"/>
    </source>
</evidence>
<dbReference type="OrthoDB" id="5417844at2759"/>
<name>A0A8H3FYT3_9LECA</name>
<sequence length="392" mass="42427">MAATGQWNSIKCTAGDTSGLCANHQPQFLAVTSALLALSTILVGLRLVSRGLSVMSFWYDDAAIVIGLIISWGDAICVYILIKATGVGRHIEAVPNHSLEQYKLNWGYEVLYPFTIVSIKMSILLFYLRLFGVRKAFRYSVFAVMALTCAWGIAVFFVTLFQCNSIAANWDHKIPGSHCLLHHILLKLSIPNAILDWFVLFLPIVVVWNLQLSLDRKAYLSAIFLVGAFACAASILRCWAIANINQIDTTWSYTRYMLWTQVELSIGIVVACLPTLQPLLGSCGLGRAFATFRSSTKASSGASNSGSAAKGGGGRGDKTAVAGGGDRNGDRNGDWSRLVDGTAGLAPAGQTVTWTVEDGDGESDDGIPLKGIRVQRDLEQNMQRGLRLGRDG</sequence>
<evidence type="ECO:0000256" key="2">
    <source>
        <dbReference type="ARBA" id="ARBA00022692"/>
    </source>
</evidence>
<dbReference type="InterPro" id="IPR052337">
    <property type="entry name" value="SAT4-like"/>
</dbReference>